<organism evidence="4 5">
    <name type="scientific">Heterodera trifolii</name>
    <dbReference type="NCBI Taxonomy" id="157864"/>
    <lineage>
        <taxon>Eukaryota</taxon>
        <taxon>Metazoa</taxon>
        <taxon>Ecdysozoa</taxon>
        <taxon>Nematoda</taxon>
        <taxon>Chromadorea</taxon>
        <taxon>Rhabditida</taxon>
        <taxon>Tylenchina</taxon>
        <taxon>Tylenchomorpha</taxon>
        <taxon>Tylenchoidea</taxon>
        <taxon>Heteroderidae</taxon>
        <taxon>Heteroderinae</taxon>
        <taxon>Heterodera</taxon>
    </lineage>
</organism>
<keyword evidence="1" id="KW-0479">Metal-binding</keyword>
<keyword evidence="5" id="KW-1185">Reference proteome</keyword>
<dbReference type="AlphaFoldDB" id="A0ABD2IBA3"/>
<sequence length="277" mass="29947">MDNKRRQYEQSSSSAAAPAVTNGAHRREASGGGRPGKKAVKQQMDEQASAAAPGGERRGRPMDRANEARKRSDCERRSGNRKGLLNAELRSKAPVAKPTCNALPGRLPPQELLCLETTQKVLCRKCSLHFPSHRSLSLHNRIHKKDTAVERRTTRSAGTGAVPLAAPLTPLRQRVVNVNAEGEADKAKVAKNKAGPGQPNSTSDAPRRSRRIAAKHDQQQSVPTTSTAALQPVLPMNPAQDATAPPAPLMNIPNDVQIGLDSFDFSSEDPWIDDVKF</sequence>
<evidence type="ECO:0000256" key="2">
    <source>
        <dbReference type="SAM" id="MobiDB-lite"/>
    </source>
</evidence>
<dbReference type="EMBL" id="JBICBT010001253">
    <property type="protein sequence ID" value="KAL3076426.1"/>
    <property type="molecule type" value="Genomic_DNA"/>
</dbReference>
<protein>
    <recommendedName>
        <fullName evidence="3">C2H2-type domain-containing protein</fullName>
    </recommendedName>
</protein>
<keyword evidence="1" id="KW-0863">Zinc-finger</keyword>
<dbReference type="InterPro" id="IPR013087">
    <property type="entry name" value="Znf_C2H2_type"/>
</dbReference>
<keyword evidence="1" id="KW-0862">Zinc</keyword>
<evidence type="ECO:0000259" key="3">
    <source>
        <dbReference type="PROSITE" id="PS50157"/>
    </source>
</evidence>
<dbReference type="Proteomes" id="UP001620626">
    <property type="component" value="Unassembled WGS sequence"/>
</dbReference>
<evidence type="ECO:0000313" key="5">
    <source>
        <dbReference type="Proteomes" id="UP001620626"/>
    </source>
</evidence>
<comment type="caution">
    <text evidence="4">The sequence shown here is derived from an EMBL/GenBank/DDBJ whole genome shotgun (WGS) entry which is preliminary data.</text>
</comment>
<dbReference type="PROSITE" id="PS50157">
    <property type="entry name" value="ZINC_FINGER_C2H2_2"/>
    <property type="match status" value="1"/>
</dbReference>
<evidence type="ECO:0000256" key="1">
    <source>
        <dbReference type="PROSITE-ProRule" id="PRU00042"/>
    </source>
</evidence>
<proteinExistence type="predicted"/>
<feature type="domain" description="C2H2-type" evidence="3">
    <location>
        <begin position="121"/>
        <end position="148"/>
    </location>
</feature>
<feature type="region of interest" description="Disordered" evidence="2">
    <location>
        <begin position="182"/>
        <end position="250"/>
    </location>
</feature>
<evidence type="ECO:0000313" key="4">
    <source>
        <dbReference type="EMBL" id="KAL3076426.1"/>
    </source>
</evidence>
<feature type="compositionally biased region" description="Basic and acidic residues" evidence="2">
    <location>
        <begin position="55"/>
        <end position="78"/>
    </location>
</feature>
<accession>A0ABD2IBA3</accession>
<dbReference type="GO" id="GO:0008270">
    <property type="term" value="F:zinc ion binding"/>
    <property type="evidence" value="ECO:0007669"/>
    <property type="project" value="UniProtKB-KW"/>
</dbReference>
<name>A0ABD2IBA3_9BILA</name>
<feature type="compositionally biased region" description="Polar residues" evidence="2">
    <location>
        <begin position="219"/>
        <end position="229"/>
    </location>
</feature>
<reference evidence="4 5" key="1">
    <citation type="submission" date="2024-10" db="EMBL/GenBank/DDBJ databases">
        <authorList>
            <person name="Kim D."/>
        </authorList>
    </citation>
    <scope>NUCLEOTIDE SEQUENCE [LARGE SCALE GENOMIC DNA]</scope>
    <source>
        <strain evidence="4">BH-2024</strain>
    </source>
</reference>
<gene>
    <name evidence="4" type="ORF">niasHT_039915</name>
</gene>
<dbReference type="PROSITE" id="PS00028">
    <property type="entry name" value="ZINC_FINGER_C2H2_1"/>
    <property type="match status" value="1"/>
</dbReference>
<feature type="region of interest" description="Disordered" evidence="2">
    <location>
        <begin position="1"/>
        <end position="90"/>
    </location>
</feature>